<accession>A0A0E3WVS8</accession>
<dbReference type="PROSITE" id="PS51782">
    <property type="entry name" value="LYSM"/>
    <property type="match status" value="1"/>
</dbReference>
<evidence type="ECO:0000313" key="3">
    <source>
        <dbReference type="Proteomes" id="UP000033101"/>
    </source>
</evidence>
<dbReference type="OrthoDB" id="137898at2157"/>
<dbReference type="SUPFAM" id="SSF54106">
    <property type="entry name" value="LysM domain"/>
    <property type="match status" value="1"/>
</dbReference>
<protein>
    <recommendedName>
        <fullName evidence="1">LysM domain-containing protein</fullName>
    </recommendedName>
</protein>
<feature type="domain" description="LysM" evidence="1">
    <location>
        <begin position="164"/>
        <end position="211"/>
    </location>
</feature>
<evidence type="ECO:0000259" key="1">
    <source>
        <dbReference type="PROSITE" id="PS51782"/>
    </source>
</evidence>
<dbReference type="InterPro" id="IPR036779">
    <property type="entry name" value="LysM_dom_sf"/>
</dbReference>
<proteinExistence type="predicted"/>
<reference evidence="2 3" key="1">
    <citation type="submission" date="2014-07" db="EMBL/GenBank/DDBJ databases">
        <title>Methanogenic archaea and the global carbon cycle.</title>
        <authorList>
            <person name="Henriksen J.R."/>
            <person name="Luke J."/>
            <person name="Reinhart S."/>
            <person name="Benedict M.N."/>
            <person name="Youngblut N.D."/>
            <person name="Metcalf M.E."/>
            <person name="Whitaker R.J."/>
            <person name="Metcalf W.W."/>
        </authorList>
    </citation>
    <scope>NUCLEOTIDE SEQUENCE [LARGE SCALE GENOMIC DNA]</scope>
    <source>
        <strain evidence="2 3">HB-1</strain>
    </source>
</reference>
<dbReference type="InterPro" id="IPR018392">
    <property type="entry name" value="LysM"/>
</dbReference>
<sequence length="215" mass="24740">MKQKPKKGFIEIFRGGKEQPEQIEILYFPPEYSIDKSNNFSEISVPGLESPYLQYIKGNSGSISLEVFYDTYEEGGVDVRKYTDQLTGLMNIDPELHAPPVLRFIWGLDSKEPFYCVLEKVTRRFTMFNSDGIPVRAKLNITLKEFKVELNSRERSLQSPDKTHVYTAKQGDSLWLIAYREYGDPGLWRPIALANKIEYPELLKPGTELIIPPVE</sequence>
<dbReference type="RefSeq" id="WP_048139396.1">
    <property type="nucleotide sequence ID" value="NZ_BBCW01000015.1"/>
</dbReference>
<dbReference type="GeneID" id="24831144"/>
<dbReference type="CDD" id="cd00118">
    <property type="entry name" value="LysM"/>
    <property type="match status" value="1"/>
</dbReference>
<organism evidence="2 3">
    <name type="scientific">Methanosarcina horonobensis HB-1 = JCM 15518</name>
    <dbReference type="NCBI Taxonomy" id="1434110"/>
    <lineage>
        <taxon>Archaea</taxon>
        <taxon>Methanobacteriati</taxon>
        <taxon>Methanobacteriota</taxon>
        <taxon>Stenosarchaea group</taxon>
        <taxon>Methanomicrobia</taxon>
        <taxon>Methanosarcinales</taxon>
        <taxon>Methanosarcinaceae</taxon>
        <taxon>Methanosarcina</taxon>
    </lineage>
</organism>
<name>A0A0E3WVS8_9EURY</name>
<dbReference type="Pfam" id="PF01476">
    <property type="entry name" value="LysM"/>
    <property type="match status" value="1"/>
</dbReference>
<dbReference type="PATRIC" id="fig|1434110.4.peg.2442"/>
<evidence type="ECO:0000313" key="2">
    <source>
        <dbReference type="EMBL" id="AKB78400.1"/>
    </source>
</evidence>
<gene>
    <name evidence="2" type="ORF">MSHOH_1917</name>
</gene>
<dbReference type="Pfam" id="PF19266">
    <property type="entry name" value="CIS_tube"/>
    <property type="match status" value="1"/>
</dbReference>
<dbReference type="Gene3D" id="3.10.350.10">
    <property type="entry name" value="LysM domain"/>
    <property type="match status" value="1"/>
</dbReference>
<dbReference type="HOGENOM" id="CLU_075813_1_1_2"/>
<dbReference type="EMBL" id="CP009516">
    <property type="protein sequence ID" value="AKB78400.1"/>
    <property type="molecule type" value="Genomic_DNA"/>
</dbReference>
<dbReference type="KEGG" id="mhor:MSHOH_1917"/>
<keyword evidence="3" id="KW-1185">Reference proteome</keyword>
<dbReference type="Proteomes" id="UP000033101">
    <property type="component" value="Chromosome"/>
</dbReference>
<dbReference type="AlphaFoldDB" id="A0A0E3WVS8"/>
<dbReference type="SMART" id="SM00257">
    <property type="entry name" value="LysM"/>
    <property type="match status" value="1"/>
</dbReference>
<dbReference type="InterPro" id="IPR045361">
    <property type="entry name" value="CIS_tube_prot_N"/>
</dbReference>
<dbReference type="STRING" id="1434110.MSHOH_1917"/>